<dbReference type="EMBL" id="JBHFNS010000035">
    <property type="protein sequence ID" value="MFB2935177.1"/>
    <property type="molecule type" value="Genomic_DNA"/>
</dbReference>
<organism evidence="2 3">
    <name type="scientific">Floridaenema fluviatile BLCC-F154</name>
    <dbReference type="NCBI Taxonomy" id="3153640"/>
    <lineage>
        <taxon>Bacteria</taxon>
        <taxon>Bacillati</taxon>
        <taxon>Cyanobacteriota</taxon>
        <taxon>Cyanophyceae</taxon>
        <taxon>Oscillatoriophycideae</taxon>
        <taxon>Aerosakkonematales</taxon>
        <taxon>Aerosakkonemataceae</taxon>
        <taxon>Floridanema</taxon>
        <taxon>Floridanema fluviatile</taxon>
    </lineage>
</organism>
<protein>
    <submittedName>
        <fullName evidence="2">Phosphodiester glycosidase family protein</fullName>
    </submittedName>
</protein>
<sequence>MKALSKNLLFNFFSTIPFVATPIWVSVNTLHPDFPVEAAVQGCRGAGVQGCRAADEAKDCFSSSTLSSAFCLSESLISSSAGNQISVNGRSFPFPWKQWGTSATGGVRVGVSEAGLIQAIGLELLSSLDPKTQPIQWFSANTQPFVLATQFTGQDRYLDITDLAKTSGWQIQTLGETLQITTTPATIQEIRVGNQDWGQRIVVDLDRSTPWQVISDHKSLTVKIDAQANPELLERFQAIDSTLRVTSTENQILLQTSIPKNLRPRVWTLNNPNRIVIDLAAEVLQELDILWTPGIRYKQKIINLNNSRFPVTLLEINPRQPGLKLRPIWGNSPTITGINPLVKLAREAQVAAAINGGYFNRNTQLPLGAIRQDGNWISSPILNRGAIAWNDNSEFKIARLSLQETLTTSNGQKLPIVNSNSGYIQPGISRYTPRWGTVYSPLTNNETLIVIANNQVQNIVPGATIGQNPLSIPSNGYILAIRGNLNWQPEIYLPVGTTISFQTETTPSEFNRYPNIIGAGPILLLNGRIVLDGKAEQFRDSFIKESAYRSVIATNRMGTILIAAVGNRSGGVGPTLSEMAQIIQLLGAVDALNLDGGSSTSLYLGGQLINRSPNTAARVHNGLGIFLQPN</sequence>
<dbReference type="Pfam" id="PF09992">
    <property type="entry name" value="NAGPA"/>
    <property type="match status" value="1"/>
</dbReference>
<dbReference type="RefSeq" id="WP_413256694.1">
    <property type="nucleotide sequence ID" value="NZ_JBHFNS010000035.1"/>
</dbReference>
<keyword evidence="3" id="KW-1185">Reference proteome</keyword>
<reference evidence="2 3" key="1">
    <citation type="submission" date="2024-09" db="EMBL/GenBank/DDBJ databases">
        <title>Floridaenema gen nov. (Aerosakkonemataceae, Aerosakkonematales ord. nov., Cyanobacteria) from benthic tropical and subtropical fresh waters, with the description of four new species.</title>
        <authorList>
            <person name="Moretto J.A."/>
            <person name="Berthold D.E."/>
            <person name="Lefler F.W."/>
            <person name="Huang I.-S."/>
            <person name="Laughinghouse H. IV."/>
        </authorList>
    </citation>
    <scope>NUCLEOTIDE SEQUENCE [LARGE SCALE GENOMIC DNA]</scope>
    <source>
        <strain evidence="2 3">BLCC-F154</strain>
    </source>
</reference>
<keyword evidence="2" id="KW-0378">Hydrolase</keyword>
<proteinExistence type="predicted"/>
<gene>
    <name evidence="2" type="ORF">ACE1B6_07850</name>
</gene>
<evidence type="ECO:0000259" key="1">
    <source>
        <dbReference type="Pfam" id="PF09992"/>
    </source>
</evidence>
<keyword evidence="2" id="KW-0326">Glycosidase</keyword>
<dbReference type="PANTHER" id="PTHR40446">
    <property type="entry name" value="N-ACETYLGLUCOSAMINE-1-PHOSPHODIESTER ALPHA-N-ACETYLGLUCOSAMINIDASE"/>
    <property type="match status" value="1"/>
</dbReference>
<dbReference type="GO" id="GO:0016798">
    <property type="term" value="F:hydrolase activity, acting on glycosyl bonds"/>
    <property type="evidence" value="ECO:0007669"/>
    <property type="project" value="UniProtKB-KW"/>
</dbReference>
<dbReference type="Proteomes" id="UP001576776">
    <property type="component" value="Unassembled WGS sequence"/>
</dbReference>
<evidence type="ECO:0000313" key="2">
    <source>
        <dbReference type="EMBL" id="MFB2935177.1"/>
    </source>
</evidence>
<feature type="domain" description="Phosphodiester glycosidase" evidence="1">
    <location>
        <begin position="448"/>
        <end position="626"/>
    </location>
</feature>
<dbReference type="InterPro" id="IPR018711">
    <property type="entry name" value="NAGPA"/>
</dbReference>
<accession>A0ABV4Y8R1</accession>
<dbReference type="PANTHER" id="PTHR40446:SF2">
    <property type="entry name" value="N-ACETYLGLUCOSAMINE-1-PHOSPHODIESTER ALPHA-N-ACETYLGLUCOSAMINIDASE"/>
    <property type="match status" value="1"/>
</dbReference>
<name>A0ABV4Y8R1_9CYAN</name>
<evidence type="ECO:0000313" key="3">
    <source>
        <dbReference type="Proteomes" id="UP001576776"/>
    </source>
</evidence>
<comment type="caution">
    <text evidence="2">The sequence shown here is derived from an EMBL/GenBank/DDBJ whole genome shotgun (WGS) entry which is preliminary data.</text>
</comment>